<dbReference type="Gene3D" id="3.30.750.70">
    <property type="entry name" value="4-hydroxybutyrate coenzyme like domains"/>
    <property type="match status" value="1"/>
</dbReference>
<evidence type="ECO:0000313" key="3">
    <source>
        <dbReference type="Proteomes" id="UP000655523"/>
    </source>
</evidence>
<dbReference type="AlphaFoldDB" id="A0A972NKV7"/>
<dbReference type="GO" id="GO:0006083">
    <property type="term" value="P:acetate metabolic process"/>
    <property type="evidence" value="ECO:0007669"/>
    <property type="project" value="InterPro"/>
</dbReference>
<sequence length="423" mass="45654">MGRLCTALQVVGTLRPNTTVYVPGMTGESLSFLRALQASPERAEDVRFVGVHFPSVNRSDYLGIHPRARQRAYFMSPLSRDGIAQGRVEIVPLDYPGAFRDLQATDIDLAVLQVSPPDERGMCSTGICCDFHPAVWASARRRILHINPALPRTRSSFSVPFAECDGAFEEQSELVTFDSGIVDDTMMQHARLVASQIRDGDVLEFGIGKLQAAVLAALRNHRRLRVWSGMASEPIVQLLDSGTISGRDSIEIGVALGSSSFYDRVGRDEAFYFRPVSETHDVRRMMDIENFCAINSAVEVDLFGQINADMAGGRLIAGVGGLPAFASAGILAPRGRSIIALPATTADGKASRIVAHLGNESLCAIPRHGADRVITEYGIASLKGLSVHARAEALISISAPRFRNELAQAWAGIAARLITSGQV</sequence>
<dbReference type="InterPro" id="IPR037171">
    <property type="entry name" value="NagB/RpiA_transferase-like"/>
</dbReference>
<keyword evidence="3" id="KW-1185">Reference proteome</keyword>
<dbReference type="Pfam" id="PF13336">
    <property type="entry name" value="AcetylCoA_hyd_C"/>
    <property type="match status" value="1"/>
</dbReference>
<feature type="domain" description="Acetyl-CoA hydrolase/transferase C-terminal" evidence="1">
    <location>
        <begin position="257"/>
        <end position="408"/>
    </location>
</feature>
<evidence type="ECO:0000259" key="1">
    <source>
        <dbReference type="Pfam" id="PF13336"/>
    </source>
</evidence>
<dbReference type="Proteomes" id="UP000655523">
    <property type="component" value="Unassembled WGS sequence"/>
</dbReference>
<dbReference type="Gene3D" id="3.40.1080.10">
    <property type="entry name" value="Glutaconate Coenzyme A-transferase"/>
    <property type="match status" value="1"/>
</dbReference>
<dbReference type="PANTHER" id="PTHR21432:SF20">
    <property type="entry name" value="ACETYL-COA HYDROLASE"/>
    <property type="match status" value="1"/>
</dbReference>
<dbReference type="PANTHER" id="PTHR21432">
    <property type="entry name" value="ACETYL-COA HYDROLASE-RELATED"/>
    <property type="match status" value="1"/>
</dbReference>
<reference evidence="2 3" key="1">
    <citation type="submission" date="2019-11" db="EMBL/GenBank/DDBJ databases">
        <title>Metabolism of dissolved organic matter in forest soils.</title>
        <authorList>
            <person name="Cyle K.T."/>
            <person name="Wilhelm R.C."/>
            <person name="Martinez C.E."/>
        </authorList>
    </citation>
    <scope>NUCLEOTIDE SEQUENCE [LARGE SCALE GENOMIC DNA]</scope>
    <source>
        <strain evidence="2 3">5N</strain>
    </source>
</reference>
<evidence type="ECO:0000313" key="2">
    <source>
        <dbReference type="EMBL" id="NPT54841.1"/>
    </source>
</evidence>
<dbReference type="EMBL" id="WOEZ01000044">
    <property type="protein sequence ID" value="NPT54841.1"/>
    <property type="molecule type" value="Genomic_DNA"/>
</dbReference>
<dbReference type="Gene3D" id="3.40.1080.20">
    <property type="entry name" value="Acetyl-CoA hydrolase/transferase C-terminal domain"/>
    <property type="match status" value="1"/>
</dbReference>
<dbReference type="InterPro" id="IPR038460">
    <property type="entry name" value="AcetylCoA_hyd_C_sf"/>
</dbReference>
<organism evidence="2 3">
    <name type="scientific">Paraburkholderia elongata</name>
    <dbReference type="NCBI Taxonomy" id="2675747"/>
    <lineage>
        <taxon>Bacteria</taxon>
        <taxon>Pseudomonadati</taxon>
        <taxon>Pseudomonadota</taxon>
        <taxon>Betaproteobacteria</taxon>
        <taxon>Burkholderiales</taxon>
        <taxon>Burkholderiaceae</taxon>
        <taxon>Paraburkholderia</taxon>
    </lineage>
</organism>
<dbReference type="InterPro" id="IPR026888">
    <property type="entry name" value="AcetylCoA_hyd_C"/>
</dbReference>
<name>A0A972NKV7_9BURK</name>
<dbReference type="GO" id="GO:0016787">
    <property type="term" value="F:hydrolase activity"/>
    <property type="evidence" value="ECO:0007669"/>
    <property type="project" value="UniProtKB-KW"/>
</dbReference>
<comment type="caution">
    <text evidence="2">The sequence shown here is derived from an EMBL/GenBank/DDBJ whole genome shotgun (WGS) entry which is preliminary data.</text>
</comment>
<dbReference type="InterPro" id="IPR046433">
    <property type="entry name" value="ActCoA_hydro"/>
</dbReference>
<keyword evidence="2" id="KW-0378">Hydrolase</keyword>
<dbReference type="GO" id="GO:0008775">
    <property type="term" value="F:acetate CoA-transferase activity"/>
    <property type="evidence" value="ECO:0007669"/>
    <property type="project" value="InterPro"/>
</dbReference>
<accession>A0A972NKV7</accession>
<proteinExistence type="predicted"/>
<gene>
    <name evidence="2" type="ORF">GNZ13_09520</name>
</gene>
<dbReference type="SUPFAM" id="SSF100950">
    <property type="entry name" value="NagB/RpiA/CoA transferase-like"/>
    <property type="match status" value="2"/>
</dbReference>
<protein>
    <submittedName>
        <fullName evidence="2">Acetyl-CoA hydrolase</fullName>
    </submittedName>
</protein>